<dbReference type="Pfam" id="PF01880">
    <property type="entry name" value="Desulfoferrodox"/>
    <property type="match status" value="1"/>
</dbReference>
<gene>
    <name evidence="7" type="ORF">A2519_11865</name>
</gene>
<evidence type="ECO:0000313" key="7">
    <source>
        <dbReference type="EMBL" id="OGK06449.1"/>
    </source>
</evidence>
<dbReference type="InterPro" id="IPR036073">
    <property type="entry name" value="Desulfoferrodoxin_Fe-bd_dom_sf"/>
</dbReference>
<dbReference type="SUPFAM" id="SSF49367">
    <property type="entry name" value="Superoxide reductase-like"/>
    <property type="match status" value="1"/>
</dbReference>
<dbReference type="PANTHER" id="PTHR36541">
    <property type="entry name" value="SUPEROXIDE REDUCTASE-RELATED"/>
    <property type="match status" value="1"/>
</dbReference>
<evidence type="ECO:0000256" key="3">
    <source>
        <dbReference type="ARBA" id="ARBA00022723"/>
    </source>
</evidence>
<accession>A0A1F7FIB5</accession>
<dbReference type="Gene3D" id="2.20.28.10">
    <property type="match status" value="1"/>
</dbReference>
<dbReference type="Gene3D" id="2.60.40.730">
    <property type="entry name" value="SOR catalytic domain"/>
    <property type="match status" value="1"/>
</dbReference>
<dbReference type="InterPro" id="IPR051233">
    <property type="entry name" value="Desulfoferrodoxin_SOR"/>
</dbReference>
<evidence type="ECO:0000259" key="6">
    <source>
        <dbReference type="Pfam" id="PF01880"/>
    </source>
</evidence>
<evidence type="ECO:0000313" key="8">
    <source>
        <dbReference type="Proteomes" id="UP000179243"/>
    </source>
</evidence>
<dbReference type="PANTHER" id="PTHR36541:SF1">
    <property type="entry name" value="SUPEROXIDE REDUCTASE-RELATED"/>
    <property type="match status" value="1"/>
</dbReference>
<reference evidence="7 8" key="1">
    <citation type="journal article" date="2016" name="Nat. Commun.">
        <title>Thousands of microbial genomes shed light on interconnected biogeochemical processes in an aquifer system.</title>
        <authorList>
            <person name="Anantharaman K."/>
            <person name="Brown C.T."/>
            <person name="Hug L.A."/>
            <person name="Sharon I."/>
            <person name="Castelle C.J."/>
            <person name="Probst A.J."/>
            <person name="Thomas B.C."/>
            <person name="Singh A."/>
            <person name="Wilkins M.J."/>
            <person name="Karaoz U."/>
            <person name="Brodie E.L."/>
            <person name="Williams K.H."/>
            <person name="Hubbard S.S."/>
            <person name="Banfield J.F."/>
        </authorList>
    </citation>
    <scope>NUCLEOTIDE SEQUENCE [LARGE SCALE GENOMIC DNA]</scope>
</reference>
<dbReference type="Proteomes" id="UP000179243">
    <property type="component" value="Unassembled WGS sequence"/>
</dbReference>
<keyword evidence="4" id="KW-0249">Electron transport</keyword>
<dbReference type="GO" id="GO:0005506">
    <property type="term" value="F:iron ion binding"/>
    <property type="evidence" value="ECO:0007669"/>
    <property type="project" value="InterPro"/>
</dbReference>
<protein>
    <recommendedName>
        <fullName evidence="6">Desulfoferrodoxin ferrous iron-binding domain-containing protein</fullName>
    </recommendedName>
</protein>
<comment type="caution">
    <text evidence="7">The sequence shown here is derived from an EMBL/GenBank/DDBJ whole genome shotgun (WGS) entry which is preliminary data.</text>
</comment>
<comment type="similarity">
    <text evidence="1">Belongs to the desulfoferrodoxin family.</text>
</comment>
<dbReference type="SUPFAM" id="SSF57802">
    <property type="entry name" value="Rubredoxin-like"/>
    <property type="match status" value="1"/>
</dbReference>
<sequence>MNLFECKICSYIAFITQPQKCPVCGSQTFDQKDSIFEEAEKKSPEAPAKHIPVITVKTTCGLVPETPCMDATVRIGKVLHPMEEKHFISFMDCYVDKRYIARVMLSPRVNPAACFHLKTQGVTLTIVENCTVHGHWMAETDLKIAL</sequence>
<keyword evidence="2" id="KW-0813">Transport</keyword>
<proteinExistence type="inferred from homology"/>
<feature type="domain" description="Desulfoferrodoxin ferrous iron-binding" evidence="6">
    <location>
        <begin position="47"/>
        <end position="138"/>
    </location>
</feature>
<organism evidence="7 8">
    <name type="scientific">Candidatus Raymondbacteria bacterium RIFOXYD12_FULL_49_13</name>
    <dbReference type="NCBI Taxonomy" id="1817890"/>
    <lineage>
        <taxon>Bacteria</taxon>
        <taxon>Raymondiibacteriota</taxon>
    </lineage>
</organism>
<dbReference type="EMBL" id="MFYX01000031">
    <property type="protein sequence ID" value="OGK06449.1"/>
    <property type="molecule type" value="Genomic_DNA"/>
</dbReference>
<evidence type="ECO:0000256" key="4">
    <source>
        <dbReference type="ARBA" id="ARBA00022982"/>
    </source>
</evidence>
<dbReference type="GO" id="GO:0016491">
    <property type="term" value="F:oxidoreductase activity"/>
    <property type="evidence" value="ECO:0007669"/>
    <property type="project" value="InterPro"/>
</dbReference>
<keyword evidence="5" id="KW-0408">Iron</keyword>
<dbReference type="AlphaFoldDB" id="A0A1F7FIB5"/>
<evidence type="ECO:0000256" key="1">
    <source>
        <dbReference type="ARBA" id="ARBA00005941"/>
    </source>
</evidence>
<keyword evidence="3" id="KW-0479">Metal-binding</keyword>
<dbReference type="InterPro" id="IPR002742">
    <property type="entry name" value="Desulfoferrodoxin_Fe-bd_dom"/>
</dbReference>
<evidence type="ECO:0000256" key="5">
    <source>
        <dbReference type="ARBA" id="ARBA00023004"/>
    </source>
</evidence>
<name>A0A1F7FIB5_UNCRA</name>
<evidence type="ECO:0000256" key="2">
    <source>
        <dbReference type="ARBA" id="ARBA00022448"/>
    </source>
</evidence>